<dbReference type="EMBL" id="BMKG01000009">
    <property type="protein sequence ID" value="GGC00729.1"/>
    <property type="molecule type" value="Genomic_DNA"/>
</dbReference>
<evidence type="ECO:0000313" key="1">
    <source>
        <dbReference type="EMBL" id="GGC00729.1"/>
    </source>
</evidence>
<gene>
    <name evidence="1" type="ORF">GCM10011572_23420</name>
</gene>
<comment type="caution">
    <text evidence="1">The sequence shown here is derived from an EMBL/GenBank/DDBJ whole genome shotgun (WGS) entry which is preliminary data.</text>
</comment>
<dbReference type="Pfam" id="PF14113">
    <property type="entry name" value="Tae4"/>
    <property type="match status" value="1"/>
</dbReference>
<organism evidence="1 2">
    <name type="scientific">Pseudoduganella buxea</name>
    <dbReference type="NCBI Taxonomy" id="1949069"/>
    <lineage>
        <taxon>Bacteria</taxon>
        <taxon>Pseudomonadati</taxon>
        <taxon>Pseudomonadota</taxon>
        <taxon>Betaproteobacteria</taxon>
        <taxon>Burkholderiales</taxon>
        <taxon>Oxalobacteraceae</taxon>
        <taxon>Telluria group</taxon>
        <taxon>Pseudoduganella</taxon>
    </lineage>
</organism>
<dbReference type="Proteomes" id="UP000622638">
    <property type="component" value="Unassembled WGS sequence"/>
</dbReference>
<protein>
    <submittedName>
        <fullName evidence="1">Uncharacterized protein</fullName>
    </submittedName>
</protein>
<dbReference type="InterPro" id="IPR025562">
    <property type="entry name" value="Tae4"/>
</dbReference>
<keyword evidence="2" id="KW-1185">Reference proteome</keyword>
<sequence>MKPTYQKLRQFFPRAESRAALYETLGWGDLIDHKAYVDTCAIRMSYALLRSNVTLPGAKMRVKAGPVEGRYIEQRQAALSAS</sequence>
<accession>A0ABQ1KJV4</accession>
<name>A0ABQ1KJV4_9BURK</name>
<reference evidence="2" key="1">
    <citation type="journal article" date="2019" name="Int. J. Syst. Evol. Microbiol.">
        <title>The Global Catalogue of Microorganisms (GCM) 10K type strain sequencing project: providing services to taxonomists for standard genome sequencing and annotation.</title>
        <authorList>
            <consortium name="The Broad Institute Genomics Platform"/>
            <consortium name="The Broad Institute Genome Sequencing Center for Infectious Disease"/>
            <person name="Wu L."/>
            <person name="Ma J."/>
        </authorList>
    </citation>
    <scope>NUCLEOTIDE SEQUENCE [LARGE SCALE GENOMIC DNA]</scope>
    <source>
        <strain evidence="2">CGMCC 1.15931</strain>
    </source>
</reference>
<evidence type="ECO:0000313" key="2">
    <source>
        <dbReference type="Proteomes" id="UP000622638"/>
    </source>
</evidence>
<proteinExistence type="predicted"/>
<dbReference type="Gene3D" id="4.10.280.80">
    <property type="match status" value="1"/>
</dbReference>